<sequence>MYYFKPMPPKLGGCWTCTHWHGETTDQGRRPYCRRDPQYKIAATYPDDGCGSWVREIGADDEIKLSKDRGPDGAAPR</sequence>
<dbReference type="AlphaFoldDB" id="D4XJT3"/>
<evidence type="ECO:0000313" key="2">
    <source>
        <dbReference type="Proteomes" id="UP000004510"/>
    </source>
</evidence>
<proteinExistence type="predicted"/>
<comment type="caution">
    <text evidence="1">The sequence shown here is derived from an EMBL/GenBank/DDBJ whole genome shotgun (WGS) entry which is preliminary data.</text>
</comment>
<dbReference type="HOGENOM" id="CLU_2629969_0_0_4"/>
<dbReference type="EMBL" id="ADMS01000142">
    <property type="protein sequence ID" value="EFF72928.1"/>
    <property type="molecule type" value="Genomic_DNA"/>
</dbReference>
<gene>
    <name evidence="1" type="ORF">HMPREF0004_5730</name>
</gene>
<organism evidence="1 2">
    <name type="scientific">Achromobacter piechaudii ATCC 43553</name>
    <dbReference type="NCBI Taxonomy" id="742159"/>
    <lineage>
        <taxon>Bacteria</taxon>
        <taxon>Pseudomonadati</taxon>
        <taxon>Pseudomonadota</taxon>
        <taxon>Betaproteobacteria</taxon>
        <taxon>Burkholderiales</taxon>
        <taxon>Alcaligenaceae</taxon>
        <taxon>Achromobacter</taxon>
    </lineage>
</organism>
<accession>D4XJT3</accession>
<reference evidence="2" key="1">
    <citation type="submission" date="2010-03" db="EMBL/GenBank/DDBJ databases">
        <title>Complete sequence of Mobiluncus curtisii ATCC 43063.</title>
        <authorList>
            <person name="Muzny D."/>
            <person name="Qin X."/>
            <person name="Deng J."/>
            <person name="Jiang H."/>
            <person name="Liu Y."/>
            <person name="Qu J."/>
            <person name="Song X.-Z."/>
            <person name="Zhang L."/>
            <person name="Thornton R."/>
            <person name="Coyle M."/>
            <person name="Francisco L."/>
            <person name="Jackson L."/>
            <person name="Javaid M."/>
            <person name="Korchina V."/>
            <person name="Kovar C."/>
            <person name="Mata R."/>
            <person name="Mathew T."/>
            <person name="Ngo R."/>
            <person name="Nguyen L."/>
            <person name="Nguyen N."/>
            <person name="Okwuonu G."/>
            <person name="Ongeri F."/>
            <person name="Pham C."/>
            <person name="Simmons D."/>
            <person name="Wilczek-Boney K."/>
            <person name="Hale W."/>
            <person name="Jakkamsetti A."/>
            <person name="Pham P."/>
            <person name="Ruth R."/>
            <person name="San Lucas F."/>
            <person name="Warren J."/>
            <person name="Zhang J."/>
            <person name="Zhao Z."/>
            <person name="Zhou C."/>
            <person name="Zhu D."/>
            <person name="Lee S."/>
            <person name="Bess C."/>
            <person name="Blankenburg K."/>
            <person name="Forbes L."/>
            <person name="Fu Q."/>
            <person name="Gubbala S."/>
            <person name="Hirani K."/>
            <person name="Jayaseelan J.C."/>
            <person name="Lara F."/>
            <person name="Munidasa M."/>
            <person name="Palculict T."/>
            <person name="Patil S."/>
            <person name="Pu L.-L."/>
            <person name="Saada N."/>
            <person name="Tang L."/>
            <person name="Weissenberger G."/>
            <person name="Zhu Y."/>
            <person name="Hemphill L."/>
            <person name="Shang Y."/>
            <person name="Youmans B."/>
            <person name="Ayvaz T."/>
            <person name="Ross M."/>
            <person name="Santibanez J."/>
            <person name="Aqrawi P."/>
            <person name="Gross S."/>
            <person name="Joshi V."/>
            <person name="Fowler G."/>
            <person name="Nazareth L."/>
            <person name="Reid J."/>
            <person name="Worley K."/>
            <person name="Petrosino J."/>
            <person name="Highlander S."/>
            <person name="Gibbs R."/>
            <person name="Gibbs R."/>
        </authorList>
    </citation>
    <scope>NUCLEOTIDE SEQUENCE [LARGE SCALE GENOMIC DNA]</scope>
    <source>
        <strain evidence="2">ATCC 43553</strain>
    </source>
</reference>
<dbReference type="Proteomes" id="UP000004510">
    <property type="component" value="Unassembled WGS sequence"/>
</dbReference>
<name>D4XJT3_9BURK</name>
<protein>
    <submittedName>
        <fullName evidence="1">Uncharacterized protein</fullName>
    </submittedName>
</protein>
<evidence type="ECO:0000313" key="1">
    <source>
        <dbReference type="EMBL" id="EFF72928.1"/>
    </source>
</evidence>